<protein>
    <submittedName>
        <fullName evidence="2">Uncharacterized protein</fullName>
    </submittedName>
</protein>
<organism evidence="2">
    <name type="scientific">Siphoviridae sp. ctGFb30</name>
    <dbReference type="NCBI Taxonomy" id="2826219"/>
    <lineage>
        <taxon>Viruses</taxon>
        <taxon>Duplodnaviria</taxon>
        <taxon>Heunggongvirae</taxon>
        <taxon>Uroviricota</taxon>
        <taxon>Caudoviricetes</taxon>
    </lineage>
</organism>
<dbReference type="EMBL" id="BK014893">
    <property type="protein sequence ID" value="DAD81022.1"/>
    <property type="molecule type" value="Genomic_DNA"/>
</dbReference>
<accession>A0A8S5MFJ5</accession>
<feature type="region of interest" description="Disordered" evidence="1">
    <location>
        <begin position="1"/>
        <end position="24"/>
    </location>
</feature>
<sequence length="267" mass="31180">MSFWFKKRKKASEAAPMPKHPGEYAQDCNQSLLKDGRYDPTRVSSHENDVVKEVILASRKKYSRPYQGIGLAVETYSIIYKPRYILYEYIVQKYGHSSNAFDVLATAIAYKEKGAAYRHLSLQYFQLFFQSASSADIAKLPRSYPLWSIYNMMSDLYESTYDLESALDYAKKAAAEKRRLNFISPYDVTHTGKILLKMRPELAVDYFAECLNDSDLKQFKTIIQESLDDAKDKEKRGYIYKPRRKIIEPDQFDIEIQNLVREQYINL</sequence>
<proteinExistence type="predicted"/>
<feature type="compositionally biased region" description="Basic residues" evidence="1">
    <location>
        <begin position="1"/>
        <end position="10"/>
    </location>
</feature>
<evidence type="ECO:0000313" key="2">
    <source>
        <dbReference type="EMBL" id="DAD81022.1"/>
    </source>
</evidence>
<evidence type="ECO:0000256" key="1">
    <source>
        <dbReference type="SAM" id="MobiDB-lite"/>
    </source>
</evidence>
<reference evidence="2" key="1">
    <citation type="journal article" date="2021" name="Proc. Natl. Acad. Sci. U.S.A.">
        <title>A Catalog of Tens of Thousands of Viruses from Human Metagenomes Reveals Hidden Associations with Chronic Diseases.</title>
        <authorList>
            <person name="Tisza M.J."/>
            <person name="Buck C.B."/>
        </authorList>
    </citation>
    <scope>NUCLEOTIDE SEQUENCE</scope>
    <source>
        <strain evidence="2">CtGFb30</strain>
    </source>
</reference>
<name>A0A8S5MFJ5_9CAUD</name>